<proteinExistence type="inferred from homology"/>
<accession>C9LTM4</accession>
<dbReference type="InterPro" id="IPR031107">
    <property type="entry name" value="Small_HSP"/>
</dbReference>
<dbReference type="HOGENOM" id="CLU_046737_8_3_9"/>
<dbReference type="eggNOG" id="COG0071">
    <property type="taxonomic scope" value="Bacteria"/>
</dbReference>
<dbReference type="PANTHER" id="PTHR11527">
    <property type="entry name" value="HEAT-SHOCK PROTEIN 20 FAMILY MEMBER"/>
    <property type="match status" value="1"/>
</dbReference>
<organism evidence="5 6">
    <name type="scientific">Selenomonas sputigena (strain ATCC 35185 / DSM 20758 / CCUG 44933 / VPI D19B-28)</name>
    <dbReference type="NCBI Taxonomy" id="546271"/>
    <lineage>
        <taxon>Bacteria</taxon>
        <taxon>Bacillati</taxon>
        <taxon>Bacillota</taxon>
        <taxon>Negativicutes</taxon>
        <taxon>Selenomonadales</taxon>
        <taxon>Selenomonadaceae</taxon>
        <taxon>Selenomonas</taxon>
    </lineage>
</organism>
<dbReference type="PROSITE" id="PS01031">
    <property type="entry name" value="SHSP"/>
    <property type="match status" value="1"/>
</dbReference>
<dbReference type="KEGG" id="ssg:Selsp_1199"/>
<evidence type="ECO:0000313" key="6">
    <source>
        <dbReference type="Proteomes" id="UP000003505"/>
    </source>
</evidence>
<comment type="similarity">
    <text evidence="1 2">Belongs to the small heat shock protein (HSP20) family.</text>
</comment>
<sequence>MIRSIPFNFRNNAEKTRDTVERVVDFIMEQPLNPIGKVTGALASFRCDILDEENYYEIEAELPGVLKEDVSLTYEDDKYLTIAVEVPERENHLKYLMRERRTGRFERSFAVDGIKWEESAASMENGILKVVLPKLGVEDIKKNSIEIK</sequence>
<dbReference type="SUPFAM" id="SSF49764">
    <property type="entry name" value="HSP20-like chaperones"/>
    <property type="match status" value="1"/>
</dbReference>
<keyword evidence="7" id="KW-1185">Reference proteome</keyword>
<gene>
    <name evidence="4" type="ordered locus">Selsp_1199</name>
    <name evidence="5" type="ORF">SELSPUOL_01035</name>
</gene>
<dbReference type="EMBL" id="ACKP02000015">
    <property type="protein sequence ID" value="EEX77758.1"/>
    <property type="molecule type" value="Genomic_DNA"/>
</dbReference>
<evidence type="ECO:0000259" key="3">
    <source>
        <dbReference type="PROSITE" id="PS01031"/>
    </source>
</evidence>
<dbReference type="Proteomes" id="UP000011124">
    <property type="component" value="Chromosome"/>
</dbReference>
<evidence type="ECO:0000313" key="5">
    <source>
        <dbReference type="EMBL" id="EEX77758.1"/>
    </source>
</evidence>
<evidence type="ECO:0000313" key="4">
    <source>
        <dbReference type="EMBL" id="AEC00159.1"/>
    </source>
</evidence>
<dbReference type="Gene3D" id="2.60.40.790">
    <property type="match status" value="1"/>
</dbReference>
<dbReference type="InterPro" id="IPR008978">
    <property type="entry name" value="HSP20-like_chaperone"/>
</dbReference>
<evidence type="ECO:0000313" key="7">
    <source>
        <dbReference type="Proteomes" id="UP000011124"/>
    </source>
</evidence>
<dbReference type="InterPro" id="IPR002068">
    <property type="entry name" value="A-crystallin/Hsp20_dom"/>
</dbReference>
<feature type="domain" description="SHSP" evidence="3">
    <location>
        <begin position="36"/>
        <end position="148"/>
    </location>
</feature>
<dbReference type="RefSeq" id="WP_006192295.1">
    <property type="nucleotide sequence ID" value="NC_015437.1"/>
</dbReference>
<evidence type="ECO:0000256" key="2">
    <source>
        <dbReference type="RuleBase" id="RU003616"/>
    </source>
</evidence>
<dbReference type="AlphaFoldDB" id="C9LTM4"/>
<dbReference type="STRING" id="546271.Selsp_1199"/>
<reference evidence="5 6" key="1">
    <citation type="submission" date="2009-09" db="EMBL/GenBank/DDBJ databases">
        <authorList>
            <person name="Weinstock G."/>
            <person name="Sodergren E."/>
            <person name="Clifton S."/>
            <person name="Fulton L."/>
            <person name="Fulton B."/>
            <person name="Courtney L."/>
            <person name="Fronick C."/>
            <person name="Harrison M."/>
            <person name="Strong C."/>
            <person name="Farmer C."/>
            <person name="Delahaunty K."/>
            <person name="Markovic C."/>
            <person name="Hall O."/>
            <person name="Minx P."/>
            <person name="Tomlinson C."/>
            <person name="Mitreva M."/>
            <person name="Nelson J."/>
            <person name="Hou S."/>
            <person name="Wollam A."/>
            <person name="Pepin K.H."/>
            <person name="Johnson M."/>
            <person name="Bhonagiri V."/>
            <person name="Nash W.E."/>
            <person name="Warren W."/>
            <person name="Chinwalla A."/>
            <person name="Mardis E.R."/>
            <person name="Wilson R.K."/>
        </authorList>
    </citation>
    <scope>NUCLEOTIDE SEQUENCE [LARGE SCALE GENOMIC DNA]</scope>
    <source>
        <strain evidence="5">ATCC 35185</strain>
        <strain evidence="6">ATCC 35185 / DSM 20758 / VPI D19B-28</strain>
    </source>
</reference>
<dbReference type="Pfam" id="PF00011">
    <property type="entry name" value="HSP20"/>
    <property type="match status" value="1"/>
</dbReference>
<keyword evidence="4" id="KW-0346">Stress response</keyword>
<reference evidence="4 7" key="2">
    <citation type="submission" date="2011-04" db="EMBL/GenBank/DDBJ databases">
        <title>The complete genome of Selenomonas sputigena DSM 20758.</title>
        <authorList>
            <consortium name="US DOE Joint Genome Institute (JGI-PGF)"/>
            <person name="Lucas S."/>
            <person name="Copeland A."/>
            <person name="Lapidus A."/>
            <person name="Bruce D."/>
            <person name="Goodwin L."/>
            <person name="Pitluck S."/>
            <person name="Peters L."/>
            <person name="Kyrpides N."/>
            <person name="Mavromatis K."/>
            <person name="Ivanova N."/>
            <person name="Ovchinnikova G."/>
            <person name="Teshima H."/>
            <person name="Detter J.C."/>
            <person name="Tapia R."/>
            <person name="Han C."/>
            <person name="Land M."/>
            <person name="Hauser L."/>
            <person name="Markowitz V."/>
            <person name="Cheng J.-F."/>
            <person name="Hugenholtz P."/>
            <person name="Woyke T."/>
            <person name="Wu D."/>
            <person name="Gronow S."/>
            <person name="Wellnitz S."/>
            <person name="Schneider S."/>
            <person name="Klenk H.-P."/>
            <person name="Eisen J.A."/>
        </authorList>
    </citation>
    <scope>NUCLEOTIDE SEQUENCE [LARGE SCALE GENOMIC DNA]</scope>
    <source>
        <strain evidence="4">ATCC 35185</strain>
        <strain evidence="7">ATCC 35185 / DSM 20758 / VPI D19B-28</strain>
    </source>
</reference>
<evidence type="ECO:0000256" key="1">
    <source>
        <dbReference type="PROSITE-ProRule" id="PRU00285"/>
    </source>
</evidence>
<dbReference type="OrthoDB" id="9811615at2"/>
<protein>
    <submittedName>
        <fullName evidence="4">Heat shock protein Hsp20</fullName>
    </submittedName>
    <submittedName>
        <fullName evidence="5">Hsp20/alpha crystallin family protein</fullName>
    </submittedName>
</protein>
<dbReference type="Proteomes" id="UP000003505">
    <property type="component" value="Unassembled WGS sequence"/>
</dbReference>
<name>C9LTM4_SELS3</name>
<dbReference type="EMBL" id="CP002637">
    <property type="protein sequence ID" value="AEC00159.1"/>
    <property type="molecule type" value="Genomic_DNA"/>
</dbReference>